<evidence type="ECO:0000256" key="3">
    <source>
        <dbReference type="ARBA" id="ARBA00022448"/>
    </source>
</evidence>
<evidence type="ECO:0000313" key="7">
    <source>
        <dbReference type="Proteomes" id="UP000532194"/>
    </source>
</evidence>
<protein>
    <submittedName>
        <fullName evidence="6">ABC transporter substrate-binding protein</fullName>
    </submittedName>
</protein>
<dbReference type="GO" id="GO:0042597">
    <property type="term" value="C:periplasmic space"/>
    <property type="evidence" value="ECO:0007669"/>
    <property type="project" value="UniProtKB-ARBA"/>
</dbReference>
<sequence length="449" mass="47925">MPQSLDVRTTPSNAAERLMLDNVVETLLSVDQQNQVQPALATRWTTSGDGLTTTLTIRKNVTFSNGHTLDAADVVASLQQAVTNQVSGFEELGNLTSVTNPDSSTVVITLSQPNPTLLRALSGRLGMVFDAEANDPTIGSGPFTVADFQPGQSLTLHRNDAYYGTKAAAGTITVTQYADDTAVTQALNDGTIDMIAPASATAAASFADQSTFTVSKGNTTDKVLLAYNSDTDALPSDEQIRKALRYLIDAAGIASSQPDSAGALGGPISPLETGYEDLTGLFPHDVNQAADMFGYFSPEFLPGVNLVVSEQYRALAETIAQQISQVPRPQVNLEVLSQEEYDKRIQHGDWELTIISMSDSDGLGSFADPNSMFHYNNAQVQTLYAQARASTNEEDYAKNIAAYARAVSEDAASDWLYTKACFTVASTSVSGYPTALIDQRMPLVGVTKS</sequence>
<dbReference type="InterPro" id="IPR000914">
    <property type="entry name" value="SBP_5_dom"/>
</dbReference>
<dbReference type="GO" id="GO:0015833">
    <property type="term" value="P:peptide transport"/>
    <property type="evidence" value="ECO:0007669"/>
    <property type="project" value="TreeGrafter"/>
</dbReference>
<reference evidence="6 7" key="1">
    <citation type="submission" date="2020-02" db="EMBL/GenBank/DDBJ databases">
        <title>Characterization of phylogenetic diversity of novel bifidobacterial species isolated in Czech ZOOs.</title>
        <authorList>
            <person name="Lugli G.A."/>
            <person name="Vera N.B."/>
            <person name="Ventura M."/>
        </authorList>
    </citation>
    <scope>NUCLEOTIDE SEQUENCE [LARGE SCALE GENOMIC DNA]</scope>
    <source>
        <strain evidence="6 7">DSM 109957</strain>
    </source>
</reference>
<comment type="similarity">
    <text evidence="2">Belongs to the bacterial solute-binding protein 5 family.</text>
</comment>
<comment type="subcellular location">
    <subcellularLocation>
        <location evidence="1">Cell envelope</location>
    </subcellularLocation>
</comment>
<dbReference type="Pfam" id="PF00496">
    <property type="entry name" value="SBP_bac_5"/>
    <property type="match status" value="1"/>
</dbReference>
<evidence type="ECO:0000256" key="4">
    <source>
        <dbReference type="ARBA" id="ARBA00022729"/>
    </source>
</evidence>
<dbReference type="EMBL" id="JAAIII010000001">
    <property type="protein sequence ID" value="NMM93287.1"/>
    <property type="molecule type" value="Genomic_DNA"/>
</dbReference>
<gene>
    <name evidence="6" type="ORF">G1C95_0472</name>
</gene>
<name>A0A7Y0HSR1_9BIFI</name>
<keyword evidence="3" id="KW-0813">Transport</keyword>
<dbReference type="Gene3D" id="3.40.190.10">
    <property type="entry name" value="Periplasmic binding protein-like II"/>
    <property type="match status" value="1"/>
</dbReference>
<dbReference type="GO" id="GO:0043190">
    <property type="term" value="C:ATP-binding cassette (ABC) transporter complex"/>
    <property type="evidence" value="ECO:0007669"/>
    <property type="project" value="InterPro"/>
</dbReference>
<comment type="caution">
    <text evidence="6">The sequence shown here is derived from an EMBL/GenBank/DDBJ whole genome shotgun (WGS) entry which is preliminary data.</text>
</comment>
<evidence type="ECO:0000256" key="1">
    <source>
        <dbReference type="ARBA" id="ARBA00004196"/>
    </source>
</evidence>
<dbReference type="SUPFAM" id="SSF53850">
    <property type="entry name" value="Periplasmic binding protein-like II"/>
    <property type="match status" value="1"/>
</dbReference>
<dbReference type="Gene3D" id="3.10.105.10">
    <property type="entry name" value="Dipeptide-binding Protein, Domain 3"/>
    <property type="match status" value="1"/>
</dbReference>
<dbReference type="Proteomes" id="UP000532194">
    <property type="component" value="Unassembled WGS sequence"/>
</dbReference>
<accession>A0A7Y0HSR1</accession>
<evidence type="ECO:0000256" key="2">
    <source>
        <dbReference type="ARBA" id="ARBA00005695"/>
    </source>
</evidence>
<keyword evidence="7" id="KW-1185">Reference proteome</keyword>
<evidence type="ECO:0000259" key="5">
    <source>
        <dbReference type="Pfam" id="PF00496"/>
    </source>
</evidence>
<dbReference type="InterPro" id="IPR030678">
    <property type="entry name" value="Peptide/Ni-bd"/>
</dbReference>
<dbReference type="GO" id="GO:0030313">
    <property type="term" value="C:cell envelope"/>
    <property type="evidence" value="ECO:0007669"/>
    <property type="project" value="UniProtKB-SubCell"/>
</dbReference>
<keyword evidence="4" id="KW-0732">Signal</keyword>
<dbReference type="AlphaFoldDB" id="A0A7Y0HSR1"/>
<dbReference type="InterPro" id="IPR039424">
    <property type="entry name" value="SBP_5"/>
</dbReference>
<dbReference type="PIRSF" id="PIRSF002741">
    <property type="entry name" value="MppA"/>
    <property type="match status" value="1"/>
</dbReference>
<dbReference type="Gene3D" id="3.90.76.10">
    <property type="entry name" value="Dipeptide-binding Protein, Domain 1"/>
    <property type="match status" value="1"/>
</dbReference>
<feature type="domain" description="Solute-binding protein family 5" evidence="5">
    <location>
        <begin position="35"/>
        <end position="360"/>
    </location>
</feature>
<proteinExistence type="inferred from homology"/>
<evidence type="ECO:0000313" key="6">
    <source>
        <dbReference type="EMBL" id="NMM93287.1"/>
    </source>
</evidence>
<dbReference type="PANTHER" id="PTHR30290">
    <property type="entry name" value="PERIPLASMIC BINDING COMPONENT OF ABC TRANSPORTER"/>
    <property type="match status" value="1"/>
</dbReference>
<dbReference type="GO" id="GO:1904680">
    <property type="term" value="F:peptide transmembrane transporter activity"/>
    <property type="evidence" value="ECO:0007669"/>
    <property type="project" value="TreeGrafter"/>
</dbReference>
<organism evidence="6 7">
    <name type="scientific">Bifidobacterium oedipodis</name>
    <dbReference type="NCBI Taxonomy" id="2675322"/>
    <lineage>
        <taxon>Bacteria</taxon>
        <taxon>Bacillati</taxon>
        <taxon>Actinomycetota</taxon>
        <taxon>Actinomycetes</taxon>
        <taxon>Bifidobacteriales</taxon>
        <taxon>Bifidobacteriaceae</taxon>
        <taxon>Bifidobacterium</taxon>
    </lineage>
</organism>
<dbReference type="PANTHER" id="PTHR30290:SF10">
    <property type="entry name" value="PERIPLASMIC OLIGOPEPTIDE-BINDING PROTEIN-RELATED"/>
    <property type="match status" value="1"/>
</dbReference>